<dbReference type="InterPro" id="IPR015414">
    <property type="entry name" value="TMEM64"/>
</dbReference>
<protein>
    <recommendedName>
        <fullName evidence="6">TVP38/TMEM64 family membrane protein</fullName>
    </recommendedName>
</protein>
<dbReference type="GO" id="GO:0005886">
    <property type="term" value="C:plasma membrane"/>
    <property type="evidence" value="ECO:0007669"/>
    <property type="project" value="UniProtKB-SubCell"/>
</dbReference>
<dbReference type="InterPro" id="IPR032816">
    <property type="entry name" value="VTT_dom"/>
</dbReference>
<organism evidence="8 9">
    <name type="scientific">Candidatus Woesebacteria bacterium RIFCSPHIGHO2_01_FULL_44_21</name>
    <dbReference type="NCBI Taxonomy" id="1802503"/>
    <lineage>
        <taxon>Bacteria</taxon>
        <taxon>Candidatus Woeseibacteriota</taxon>
    </lineage>
</organism>
<reference evidence="8 9" key="1">
    <citation type="journal article" date="2016" name="Nat. Commun.">
        <title>Thousands of microbial genomes shed light on interconnected biogeochemical processes in an aquifer system.</title>
        <authorList>
            <person name="Anantharaman K."/>
            <person name="Brown C.T."/>
            <person name="Hug L.A."/>
            <person name="Sharon I."/>
            <person name="Castelle C.J."/>
            <person name="Probst A.J."/>
            <person name="Thomas B.C."/>
            <person name="Singh A."/>
            <person name="Wilkins M.J."/>
            <person name="Karaoz U."/>
            <person name="Brodie E.L."/>
            <person name="Williams K.H."/>
            <person name="Hubbard S.S."/>
            <person name="Banfield J.F."/>
        </authorList>
    </citation>
    <scope>NUCLEOTIDE SEQUENCE [LARGE SCALE GENOMIC DNA]</scope>
</reference>
<dbReference type="Proteomes" id="UP000178870">
    <property type="component" value="Unassembled WGS sequence"/>
</dbReference>
<comment type="caution">
    <text evidence="8">The sequence shown here is derived from an EMBL/GenBank/DDBJ whole genome shotgun (WGS) entry which is preliminary data.</text>
</comment>
<keyword evidence="3 6" id="KW-0812">Transmembrane</keyword>
<feature type="domain" description="VTT" evidence="7">
    <location>
        <begin position="69"/>
        <end position="180"/>
    </location>
</feature>
<evidence type="ECO:0000256" key="3">
    <source>
        <dbReference type="ARBA" id="ARBA00022692"/>
    </source>
</evidence>
<feature type="transmembrane region" description="Helical" evidence="6">
    <location>
        <begin position="161"/>
        <end position="180"/>
    </location>
</feature>
<dbReference type="AlphaFoldDB" id="A0A1F7Z2H9"/>
<sequence length="225" mass="25701">MHQLRLHLKQYIFVTLIVIFLIATGYAGKQIGYERIITLLKEHQLLGMAVYIGYTVLSTVIITLPIVPVWPVALLLYGFWTAVFLSLVGILVGASISFLLARHFGRPLVIKMMGKKVFTEIEHLIHVNNTKTFLLIRLFGNNYFDAVSYIAGLSKLTFRTYIVITSVSSFIWIIFMMVIIQKIGGLENIKSFLTMMGIYGAVILIGTVLWEIFHKHHKLKRKKRS</sequence>
<evidence type="ECO:0000256" key="5">
    <source>
        <dbReference type="ARBA" id="ARBA00023136"/>
    </source>
</evidence>
<feature type="transmembrane region" description="Helical" evidence="6">
    <location>
        <begin position="77"/>
        <end position="101"/>
    </location>
</feature>
<feature type="transmembrane region" description="Helical" evidence="6">
    <location>
        <begin position="192"/>
        <end position="213"/>
    </location>
</feature>
<evidence type="ECO:0000313" key="9">
    <source>
        <dbReference type="Proteomes" id="UP000178870"/>
    </source>
</evidence>
<evidence type="ECO:0000256" key="6">
    <source>
        <dbReference type="RuleBase" id="RU366058"/>
    </source>
</evidence>
<keyword evidence="2 6" id="KW-1003">Cell membrane</keyword>
<evidence type="ECO:0000313" key="8">
    <source>
        <dbReference type="EMBL" id="OGM32945.1"/>
    </source>
</evidence>
<name>A0A1F7Z2H9_9BACT</name>
<keyword evidence="5 6" id="KW-0472">Membrane</keyword>
<comment type="subcellular location">
    <subcellularLocation>
        <location evidence="1 6">Cell membrane</location>
        <topology evidence="1 6">Multi-pass membrane protein</topology>
    </subcellularLocation>
</comment>
<dbReference type="EMBL" id="MGGP01000011">
    <property type="protein sequence ID" value="OGM32945.1"/>
    <property type="molecule type" value="Genomic_DNA"/>
</dbReference>
<keyword evidence="4 6" id="KW-1133">Transmembrane helix</keyword>
<dbReference type="Pfam" id="PF09335">
    <property type="entry name" value="VTT_dom"/>
    <property type="match status" value="1"/>
</dbReference>
<evidence type="ECO:0000259" key="7">
    <source>
        <dbReference type="Pfam" id="PF09335"/>
    </source>
</evidence>
<dbReference type="PANTHER" id="PTHR12677">
    <property type="entry name" value="GOLGI APPARATUS MEMBRANE PROTEIN TVP38-RELATED"/>
    <property type="match status" value="1"/>
</dbReference>
<feature type="transmembrane region" description="Helical" evidence="6">
    <location>
        <begin position="12"/>
        <end position="28"/>
    </location>
</feature>
<feature type="transmembrane region" description="Helical" evidence="6">
    <location>
        <begin position="49"/>
        <end position="71"/>
    </location>
</feature>
<evidence type="ECO:0000256" key="4">
    <source>
        <dbReference type="ARBA" id="ARBA00022989"/>
    </source>
</evidence>
<gene>
    <name evidence="8" type="ORF">A2803_05115</name>
</gene>
<dbReference type="PANTHER" id="PTHR12677:SF59">
    <property type="entry name" value="GOLGI APPARATUS MEMBRANE PROTEIN TVP38-RELATED"/>
    <property type="match status" value="1"/>
</dbReference>
<accession>A0A1F7Z2H9</accession>
<evidence type="ECO:0000256" key="1">
    <source>
        <dbReference type="ARBA" id="ARBA00004651"/>
    </source>
</evidence>
<proteinExistence type="inferred from homology"/>
<comment type="similarity">
    <text evidence="6">Belongs to the TVP38/TMEM64 family.</text>
</comment>
<evidence type="ECO:0000256" key="2">
    <source>
        <dbReference type="ARBA" id="ARBA00022475"/>
    </source>
</evidence>